<keyword evidence="2" id="KW-1185">Reference proteome</keyword>
<dbReference type="RefSeq" id="WP_227307743.1">
    <property type="nucleotide sequence ID" value="NZ_JAESVA010000004.1"/>
</dbReference>
<accession>A0A963Z1E5</accession>
<dbReference type="Gene3D" id="3.30.460.40">
    <property type="match status" value="1"/>
</dbReference>
<dbReference type="InterPro" id="IPR039498">
    <property type="entry name" value="NTP_transf_5"/>
</dbReference>
<evidence type="ECO:0000313" key="2">
    <source>
        <dbReference type="Proteomes" id="UP000721844"/>
    </source>
</evidence>
<evidence type="ECO:0000313" key="1">
    <source>
        <dbReference type="EMBL" id="MCB8881068.1"/>
    </source>
</evidence>
<dbReference type="Pfam" id="PF14907">
    <property type="entry name" value="NTP_transf_5"/>
    <property type="match status" value="1"/>
</dbReference>
<dbReference type="AlphaFoldDB" id="A0A963Z1E5"/>
<sequence length="248" mass="27550">MGAVATDDLIAEAEHIAQAAEHAGLTLGVLGGVGIAMRCPSAKIAPLARTYGDIDLAILRKDREGIETLLKELGYQPDHETNLLFGRNRLIYFETDRLGLHIDVMLDHLHMCHDIPFTFAQGRLDMGCLLLTKLQIVEATDKDLRDIATVLVDTPLTKTGDGIDLDRLASLCGKDWGLWRTVMDQLERMQPFAQALGPLPGPYTLSTQIALMIDRLHTQPKSMGWKARSVIGRRVQWYELPDEGQKKA</sequence>
<name>A0A963Z1E5_9PROT</name>
<comment type="caution">
    <text evidence="1">The sequence shown here is derived from an EMBL/GenBank/DDBJ whole genome shotgun (WGS) entry which is preliminary data.</text>
</comment>
<reference evidence="1 2" key="1">
    <citation type="journal article" date="2021" name="Microorganisms">
        <title>Acidisoma silvae sp. nov. and Acidisomacellulosilytica sp. nov., Two Acidophilic Bacteria Isolated from Decaying Wood, Hydrolyzing Cellulose and Producing Poly-3-hydroxybutyrate.</title>
        <authorList>
            <person name="Mieszkin S."/>
            <person name="Pouder E."/>
            <person name="Uroz S."/>
            <person name="Simon-Colin C."/>
            <person name="Alain K."/>
        </authorList>
    </citation>
    <scope>NUCLEOTIDE SEQUENCE [LARGE SCALE GENOMIC DNA]</scope>
    <source>
        <strain evidence="1 2">HW T5.17</strain>
    </source>
</reference>
<dbReference type="EMBL" id="JAESVA010000004">
    <property type="protein sequence ID" value="MCB8881068.1"/>
    <property type="molecule type" value="Genomic_DNA"/>
</dbReference>
<proteinExistence type="predicted"/>
<organism evidence="1 2">
    <name type="scientific">Acidisoma cellulosilyticum</name>
    <dbReference type="NCBI Taxonomy" id="2802395"/>
    <lineage>
        <taxon>Bacteria</taxon>
        <taxon>Pseudomonadati</taxon>
        <taxon>Pseudomonadota</taxon>
        <taxon>Alphaproteobacteria</taxon>
        <taxon>Acetobacterales</taxon>
        <taxon>Acidocellaceae</taxon>
        <taxon>Acidisoma</taxon>
    </lineage>
</organism>
<protein>
    <submittedName>
        <fullName evidence="1">Nucleotidyltransferase family protein</fullName>
    </submittedName>
</protein>
<dbReference type="Proteomes" id="UP000721844">
    <property type="component" value="Unassembled WGS sequence"/>
</dbReference>
<gene>
    <name evidence="1" type="ORF">ACELLULO517_12550</name>
</gene>